<dbReference type="GO" id="GO:0016818">
    <property type="term" value="F:hydrolase activity, acting on acid anhydrides, in phosphorus-containing anhydrides"/>
    <property type="evidence" value="ECO:0007669"/>
    <property type="project" value="InterPro"/>
</dbReference>
<dbReference type="AlphaFoldDB" id="A0A844ZFI5"/>
<evidence type="ECO:0000313" key="8">
    <source>
        <dbReference type="EMBL" id="MXO85906.1"/>
    </source>
</evidence>
<name>A0A844ZFI5_9SPHN</name>
<evidence type="ECO:0000256" key="2">
    <source>
        <dbReference type="ARBA" id="ARBA00001946"/>
    </source>
</evidence>
<protein>
    <submittedName>
        <fullName evidence="8">NUDIX domain-containing protein</fullName>
    </submittedName>
</protein>
<dbReference type="Proteomes" id="UP000433104">
    <property type="component" value="Unassembled WGS sequence"/>
</dbReference>
<dbReference type="InterPro" id="IPR000086">
    <property type="entry name" value="NUDIX_hydrolase_dom"/>
</dbReference>
<dbReference type="PANTHER" id="PTHR12318:SF0">
    <property type="entry name" value="ACYL-COENZYME A DIPHOSPHATASE NUDT19"/>
    <property type="match status" value="1"/>
</dbReference>
<evidence type="ECO:0000256" key="6">
    <source>
        <dbReference type="ARBA" id="ARBA00023211"/>
    </source>
</evidence>
<feature type="domain" description="Nudix hydrolase" evidence="7">
    <location>
        <begin position="11"/>
        <end position="202"/>
    </location>
</feature>
<accession>A0A844ZFI5</accession>
<reference evidence="8 9" key="1">
    <citation type="submission" date="2019-12" db="EMBL/GenBank/DDBJ databases">
        <title>Genomic-based taxomic classification of the family Erythrobacteraceae.</title>
        <authorList>
            <person name="Xu L."/>
        </authorList>
    </citation>
    <scope>NUCLEOTIDE SEQUENCE [LARGE SCALE GENOMIC DNA]</scope>
    <source>
        <strain evidence="8 9">MCCC 1A09962</strain>
    </source>
</reference>
<dbReference type="RefSeq" id="WP_160682249.1">
    <property type="nucleotide sequence ID" value="NZ_WTYW01000001.1"/>
</dbReference>
<organism evidence="8 9">
    <name type="scientific">Parapontixanthobacter aurantiacus</name>
    <dbReference type="NCBI Taxonomy" id="1463599"/>
    <lineage>
        <taxon>Bacteria</taxon>
        <taxon>Pseudomonadati</taxon>
        <taxon>Pseudomonadota</taxon>
        <taxon>Alphaproteobacteria</taxon>
        <taxon>Sphingomonadales</taxon>
        <taxon>Erythrobacteraceae</taxon>
        <taxon>Parapontixanthobacter</taxon>
    </lineage>
</organism>
<keyword evidence="6" id="KW-0464">Manganese</keyword>
<comment type="cofactor">
    <cofactor evidence="1">
        <name>Mn(2+)</name>
        <dbReference type="ChEBI" id="CHEBI:29035"/>
    </cofactor>
</comment>
<gene>
    <name evidence="8" type="ORF">GRI38_07650</name>
</gene>
<dbReference type="OrthoDB" id="7183442at2"/>
<evidence type="ECO:0000256" key="3">
    <source>
        <dbReference type="ARBA" id="ARBA00022723"/>
    </source>
</evidence>
<evidence type="ECO:0000256" key="4">
    <source>
        <dbReference type="ARBA" id="ARBA00022801"/>
    </source>
</evidence>
<dbReference type="SUPFAM" id="SSF55811">
    <property type="entry name" value="Nudix"/>
    <property type="match status" value="1"/>
</dbReference>
<keyword evidence="9" id="KW-1185">Reference proteome</keyword>
<keyword evidence="4" id="KW-0378">Hydrolase</keyword>
<comment type="cofactor">
    <cofactor evidence="2">
        <name>Mg(2+)</name>
        <dbReference type="ChEBI" id="CHEBI:18420"/>
    </cofactor>
</comment>
<dbReference type="PROSITE" id="PS51462">
    <property type="entry name" value="NUDIX"/>
    <property type="match status" value="1"/>
</dbReference>
<dbReference type="InterPro" id="IPR015797">
    <property type="entry name" value="NUDIX_hydrolase-like_dom_sf"/>
</dbReference>
<dbReference type="InterPro" id="IPR039121">
    <property type="entry name" value="NUDT19"/>
</dbReference>
<dbReference type="EMBL" id="WTYW01000001">
    <property type="protein sequence ID" value="MXO85906.1"/>
    <property type="molecule type" value="Genomic_DNA"/>
</dbReference>
<proteinExistence type="predicted"/>
<dbReference type="PANTHER" id="PTHR12318">
    <property type="entry name" value="TESTOSTERONE-REGULATED PROTEIN RP2"/>
    <property type="match status" value="1"/>
</dbReference>
<dbReference type="GO" id="GO:0046872">
    <property type="term" value="F:metal ion binding"/>
    <property type="evidence" value="ECO:0007669"/>
    <property type="project" value="UniProtKB-KW"/>
</dbReference>
<evidence type="ECO:0000313" key="9">
    <source>
        <dbReference type="Proteomes" id="UP000433104"/>
    </source>
</evidence>
<dbReference type="CDD" id="cd18870">
    <property type="entry name" value="NUDIX_AcylCoAdiphos_Nudt19"/>
    <property type="match status" value="1"/>
</dbReference>
<dbReference type="Gene3D" id="3.90.79.10">
    <property type="entry name" value="Nucleoside Triphosphate Pyrophosphohydrolase"/>
    <property type="match status" value="1"/>
</dbReference>
<evidence type="ECO:0000256" key="1">
    <source>
        <dbReference type="ARBA" id="ARBA00001936"/>
    </source>
</evidence>
<evidence type="ECO:0000256" key="5">
    <source>
        <dbReference type="ARBA" id="ARBA00022842"/>
    </source>
</evidence>
<sequence length="262" mass="29277">MTSSRTPDASEEIPAATLVIFRNGRIDERPEILMVVRSRRMSFAGGAAVFPGGRVDEADRVLARSIAHQWEDDDQAAHRICAIRETLEETGLAIGFREAISAQDAEKARRMLLTEEALQPVLDRFGWTLDLDALTPFARWLPRGITAHRVFDTWFYLADTGTGNVEITVDATENTRLFWVSAQAALDMAESGEISIIFPTRRNLERLAQFDSYAAAKAQAERIPVRTITPQTVQIGDRQRLTIPEGLGYPITSEDFDDVQRG</sequence>
<comment type="caution">
    <text evidence="8">The sequence shown here is derived from an EMBL/GenBank/DDBJ whole genome shotgun (WGS) entry which is preliminary data.</text>
</comment>
<keyword evidence="3" id="KW-0479">Metal-binding</keyword>
<keyword evidence="5" id="KW-0460">Magnesium</keyword>
<evidence type="ECO:0000259" key="7">
    <source>
        <dbReference type="PROSITE" id="PS51462"/>
    </source>
</evidence>